<evidence type="ECO:0000256" key="1">
    <source>
        <dbReference type="ARBA" id="ARBA00004275"/>
    </source>
</evidence>
<keyword evidence="4" id="KW-0560">Oxidoreductase</keyword>
<evidence type="ECO:0000313" key="6">
    <source>
        <dbReference type="EMBL" id="PXX63113.1"/>
    </source>
</evidence>
<evidence type="ECO:0000256" key="2">
    <source>
        <dbReference type="ARBA" id="ARBA00006484"/>
    </source>
</evidence>
<dbReference type="Pfam" id="PF00106">
    <property type="entry name" value="adh_short"/>
    <property type="match status" value="1"/>
</dbReference>
<dbReference type="EMBL" id="QJKF01000006">
    <property type="protein sequence ID" value="PXX63113.1"/>
    <property type="molecule type" value="Genomic_DNA"/>
</dbReference>
<comment type="caution">
    <text evidence="6">The sequence shown here is derived from an EMBL/GenBank/DDBJ whole genome shotgun (WGS) entry which is preliminary data.</text>
</comment>
<organism evidence="6 7">
    <name type="scientific">Nocardia tenerifensis</name>
    <dbReference type="NCBI Taxonomy" id="228006"/>
    <lineage>
        <taxon>Bacteria</taxon>
        <taxon>Bacillati</taxon>
        <taxon>Actinomycetota</taxon>
        <taxon>Actinomycetes</taxon>
        <taxon>Mycobacteriales</taxon>
        <taxon>Nocardiaceae</taxon>
        <taxon>Nocardia</taxon>
    </lineage>
</organism>
<gene>
    <name evidence="6" type="ORF">DFR70_106167</name>
</gene>
<dbReference type="Proteomes" id="UP000247569">
    <property type="component" value="Unassembled WGS sequence"/>
</dbReference>
<dbReference type="Gene3D" id="3.40.50.720">
    <property type="entry name" value="NAD(P)-binding Rossmann-like Domain"/>
    <property type="match status" value="1"/>
</dbReference>
<comment type="subcellular location">
    <subcellularLocation>
        <location evidence="1">Peroxisome</location>
    </subcellularLocation>
</comment>
<dbReference type="GO" id="GO:0016491">
    <property type="term" value="F:oxidoreductase activity"/>
    <property type="evidence" value="ECO:0007669"/>
    <property type="project" value="UniProtKB-KW"/>
</dbReference>
<name>A0A318K4H9_9NOCA</name>
<dbReference type="PANTHER" id="PTHR42808:SF3">
    <property type="entry name" value="HYDROXYSTEROID DEHYDROGENASE-LIKE PROTEIN 2"/>
    <property type="match status" value="1"/>
</dbReference>
<evidence type="ECO:0000256" key="4">
    <source>
        <dbReference type="ARBA" id="ARBA00023002"/>
    </source>
</evidence>
<protein>
    <submittedName>
        <fullName evidence="6">Citronellol/citronellal dehydrogenase</fullName>
    </submittedName>
</protein>
<dbReference type="AlphaFoldDB" id="A0A318K4H9"/>
<evidence type="ECO:0000313" key="7">
    <source>
        <dbReference type="Proteomes" id="UP000247569"/>
    </source>
</evidence>
<sequence length="290" mass="30693">MTESGSKPLAGRTLIMSGGSRGIGLEIAKRAAADGANITLIAKTDLPHPKLPGTIHTAAAELEAAGAQVLPFVGDVRVDDSVAEAVRQTVEKFGGIDIVVNNASAIDLSPTDALPMKKYDLMQDINARGSFLLSKLCIPHLRESAAANRNPHILTLSPPLNLDPKWAGTALGYTIAKYGMSLTTLGLAEELKRDGIGVNSLWPRTTIATAAVQNLLGGEQMIATSRTPDIYADAAYLVLNSPAETTSGNFFIDDEVLAAHGITDLEKYRVVPGDGELTTDLFLDNSPLHR</sequence>
<dbReference type="RefSeq" id="WP_040729510.1">
    <property type="nucleotide sequence ID" value="NZ_QJKF01000006.1"/>
</dbReference>
<accession>A0A318K4H9</accession>
<proteinExistence type="inferred from homology"/>
<dbReference type="InterPro" id="IPR002347">
    <property type="entry name" value="SDR_fam"/>
</dbReference>
<dbReference type="FunFam" id="3.40.50.720:FF:000301">
    <property type="entry name" value="Hydroxysteroid dehydrogenase like 2"/>
    <property type="match status" value="1"/>
</dbReference>
<dbReference type="SUPFAM" id="SSF51735">
    <property type="entry name" value="NAD(P)-binding Rossmann-fold domains"/>
    <property type="match status" value="1"/>
</dbReference>
<dbReference type="InterPro" id="IPR051935">
    <property type="entry name" value="HSDL2"/>
</dbReference>
<evidence type="ECO:0000256" key="3">
    <source>
        <dbReference type="ARBA" id="ARBA00022857"/>
    </source>
</evidence>
<keyword evidence="5" id="KW-0576">Peroxisome</keyword>
<reference evidence="6 7" key="1">
    <citation type="submission" date="2018-05" db="EMBL/GenBank/DDBJ databases">
        <title>Genomic Encyclopedia of Type Strains, Phase IV (KMG-IV): sequencing the most valuable type-strain genomes for metagenomic binning, comparative biology and taxonomic classification.</title>
        <authorList>
            <person name="Goeker M."/>
        </authorList>
    </citation>
    <scope>NUCLEOTIDE SEQUENCE [LARGE SCALE GENOMIC DNA]</scope>
    <source>
        <strain evidence="6 7">DSM 44704</strain>
    </source>
</reference>
<dbReference type="InterPro" id="IPR036291">
    <property type="entry name" value="NAD(P)-bd_dom_sf"/>
</dbReference>
<dbReference type="PRINTS" id="PR00081">
    <property type="entry name" value="GDHRDH"/>
</dbReference>
<keyword evidence="7" id="KW-1185">Reference proteome</keyword>
<keyword evidence="3" id="KW-0521">NADP</keyword>
<comment type="similarity">
    <text evidence="2">Belongs to the short-chain dehydrogenases/reductases (SDR) family.</text>
</comment>
<dbReference type="OrthoDB" id="9810935at2"/>
<evidence type="ECO:0000256" key="5">
    <source>
        <dbReference type="ARBA" id="ARBA00023140"/>
    </source>
</evidence>
<dbReference type="PANTHER" id="PTHR42808">
    <property type="entry name" value="HYDROXYSTEROID DEHYDROGENASE-LIKE PROTEIN 2"/>
    <property type="match status" value="1"/>
</dbReference>
<dbReference type="NCBIfam" id="NF006133">
    <property type="entry name" value="PRK08278.1"/>
    <property type="match status" value="1"/>
</dbReference>